<reference evidence="1" key="1">
    <citation type="submission" date="2020-05" db="EMBL/GenBank/DDBJ databases">
        <title>Phylogenomic resolution of chytrid fungi.</title>
        <authorList>
            <person name="Stajich J.E."/>
            <person name="Amses K."/>
            <person name="Simmons R."/>
            <person name="Seto K."/>
            <person name="Myers J."/>
            <person name="Bonds A."/>
            <person name="Quandt C.A."/>
            <person name="Barry K."/>
            <person name="Liu P."/>
            <person name="Grigoriev I."/>
            <person name="Longcore J.E."/>
            <person name="James T.Y."/>
        </authorList>
    </citation>
    <scope>NUCLEOTIDE SEQUENCE</scope>
    <source>
        <strain evidence="1">JEL0318</strain>
    </source>
</reference>
<dbReference type="Proteomes" id="UP001212841">
    <property type="component" value="Unassembled WGS sequence"/>
</dbReference>
<evidence type="ECO:0000313" key="2">
    <source>
        <dbReference type="Proteomes" id="UP001212841"/>
    </source>
</evidence>
<sequence length="96" mass="10984">MEAQPPETLLKILPLNFKCAPLHDTIAELRLLRQVAPRWNALPGTQNLTFCTFSSRAPEYVTFINTFLKIPTDKTLDSPTKPYMEKDDCHPKLFGH</sequence>
<proteinExistence type="predicted"/>
<name>A0AAD5WWZ5_9FUNG</name>
<organism evidence="1 2">
    <name type="scientific">Rhizophlyctis rosea</name>
    <dbReference type="NCBI Taxonomy" id="64517"/>
    <lineage>
        <taxon>Eukaryota</taxon>
        <taxon>Fungi</taxon>
        <taxon>Fungi incertae sedis</taxon>
        <taxon>Chytridiomycota</taxon>
        <taxon>Chytridiomycota incertae sedis</taxon>
        <taxon>Chytridiomycetes</taxon>
        <taxon>Rhizophlyctidales</taxon>
        <taxon>Rhizophlyctidaceae</taxon>
        <taxon>Rhizophlyctis</taxon>
    </lineage>
</organism>
<gene>
    <name evidence="1" type="ORF">HK097_005189</name>
</gene>
<keyword evidence="2" id="KW-1185">Reference proteome</keyword>
<comment type="caution">
    <text evidence="1">The sequence shown here is derived from an EMBL/GenBank/DDBJ whole genome shotgun (WGS) entry which is preliminary data.</text>
</comment>
<accession>A0AAD5WWZ5</accession>
<dbReference type="AlphaFoldDB" id="A0AAD5WWZ5"/>
<protein>
    <submittedName>
        <fullName evidence="1">Uncharacterized protein</fullName>
    </submittedName>
</protein>
<evidence type="ECO:0000313" key="1">
    <source>
        <dbReference type="EMBL" id="KAJ3032590.1"/>
    </source>
</evidence>
<dbReference type="EMBL" id="JADGJD010002434">
    <property type="protein sequence ID" value="KAJ3032590.1"/>
    <property type="molecule type" value="Genomic_DNA"/>
</dbReference>